<dbReference type="InterPro" id="IPR043502">
    <property type="entry name" value="DNA/RNA_pol_sf"/>
</dbReference>
<gene>
    <name evidence="1" type="ORF">AVEN_217458_1</name>
</gene>
<evidence type="ECO:0000313" key="2">
    <source>
        <dbReference type="Proteomes" id="UP000499080"/>
    </source>
</evidence>
<reference evidence="1 2" key="1">
    <citation type="journal article" date="2019" name="Sci. Rep.">
        <title>Orb-weaving spider Araneus ventricosus genome elucidates the spidroin gene catalogue.</title>
        <authorList>
            <person name="Kono N."/>
            <person name="Nakamura H."/>
            <person name="Ohtoshi R."/>
            <person name="Moran D.A.P."/>
            <person name="Shinohara A."/>
            <person name="Yoshida Y."/>
            <person name="Fujiwara M."/>
            <person name="Mori M."/>
            <person name="Tomita M."/>
            <person name="Arakawa K."/>
        </authorList>
    </citation>
    <scope>NUCLEOTIDE SEQUENCE [LARGE SCALE GENOMIC DNA]</scope>
</reference>
<sequence length="165" mass="18842">MNKITSKDVYPLSRTDDASDSFSGARLDSTMDLMSDYWQIEVDERDREKTAFIIPDGLCYVTTQQHSTSEAVPGGGIRITNNRVWWFPRMASTFTRSDSNRLFPVAIPQTAGVCDPSETLQDRQRRIVDACANVTHTMLHRVQREVQARLQMCIVADGEKFEHRK</sequence>
<comment type="caution">
    <text evidence="1">The sequence shown here is derived from an EMBL/GenBank/DDBJ whole genome shotgun (WGS) entry which is preliminary data.</text>
</comment>
<dbReference type="SUPFAM" id="SSF56672">
    <property type="entry name" value="DNA/RNA polymerases"/>
    <property type="match status" value="1"/>
</dbReference>
<evidence type="ECO:0000313" key="1">
    <source>
        <dbReference type="EMBL" id="GBM90990.1"/>
    </source>
</evidence>
<keyword evidence="2" id="KW-1185">Reference proteome</keyword>
<dbReference type="PANTHER" id="PTHR24559">
    <property type="entry name" value="TRANSPOSON TY3-I GAG-POL POLYPROTEIN"/>
    <property type="match status" value="1"/>
</dbReference>
<protein>
    <submittedName>
        <fullName evidence="1">Uncharacterized protein</fullName>
    </submittedName>
</protein>
<dbReference type="Proteomes" id="UP000499080">
    <property type="component" value="Unassembled WGS sequence"/>
</dbReference>
<proteinExistence type="predicted"/>
<dbReference type="InterPro" id="IPR043128">
    <property type="entry name" value="Rev_trsase/Diguanyl_cyclase"/>
</dbReference>
<dbReference type="OrthoDB" id="6766291at2759"/>
<organism evidence="1 2">
    <name type="scientific">Araneus ventricosus</name>
    <name type="common">Orbweaver spider</name>
    <name type="synonym">Epeira ventricosa</name>
    <dbReference type="NCBI Taxonomy" id="182803"/>
    <lineage>
        <taxon>Eukaryota</taxon>
        <taxon>Metazoa</taxon>
        <taxon>Ecdysozoa</taxon>
        <taxon>Arthropoda</taxon>
        <taxon>Chelicerata</taxon>
        <taxon>Arachnida</taxon>
        <taxon>Araneae</taxon>
        <taxon>Araneomorphae</taxon>
        <taxon>Entelegynae</taxon>
        <taxon>Araneoidea</taxon>
        <taxon>Araneidae</taxon>
        <taxon>Araneus</taxon>
    </lineage>
</organism>
<dbReference type="Gene3D" id="3.30.70.270">
    <property type="match status" value="1"/>
</dbReference>
<dbReference type="EMBL" id="BGPR01003665">
    <property type="protein sequence ID" value="GBM90990.1"/>
    <property type="molecule type" value="Genomic_DNA"/>
</dbReference>
<accession>A0A4Y2JLR7</accession>
<dbReference type="InterPro" id="IPR053134">
    <property type="entry name" value="RNA-dir_DNA_polymerase"/>
</dbReference>
<dbReference type="GO" id="GO:0071897">
    <property type="term" value="P:DNA biosynthetic process"/>
    <property type="evidence" value="ECO:0007669"/>
    <property type="project" value="UniProtKB-ARBA"/>
</dbReference>
<dbReference type="Gene3D" id="3.10.10.10">
    <property type="entry name" value="HIV Type 1 Reverse Transcriptase, subunit A, domain 1"/>
    <property type="match status" value="1"/>
</dbReference>
<name>A0A4Y2JLR7_ARAVE</name>
<dbReference type="PANTHER" id="PTHR24559:SF444">
    <property type="entry name" value="REVERSE TRANSCRIPTASE DOMAIN-CONTAINING PROTEIN"/>
    <property type="match status" value="1"/>
</dbReference>
<dbReference type="AlphaFoldDB" id="A0A4Y2JLR7"/>